<dbReference type="EMBL" id="UZAJ01000728">
    <property type="protein sequence ID" value="VDO29829.1"/>
    <property type="molecule type" value="Genomic_DNA"/>
</dbReference>
<evidence type="ECO:0000313" key="2">
    <source>
        <dbReference type="EMBL" id="VDO29829.1"/>
    </source>
</evidence>
<reference evidence="4" key="1">
    <citation type="submission" date="2016-06" db="UniProtKB">
        <authorList>
            <consortium name="WormBaseParasite"/>
        </authorList>
    </citation>
    <scope>IDENTIFICATION</scope>
</reference>
<keyword evidence="1" id="KW-0812">Transmembrane</keyword>
<dbReference type="Proteomes" id="UP000267606">
    <property type="component" value="Unassembled WGS sequence"/>
</dbReference>
<evidence type="ECO:0000313" key="3">
    <source>
        <dbReference type="Proteomes" id="UP000267606"/>
    </source>
</evidence>
<name>A0A183H208_9BILA</name>
<dbReference type="WBParaSite" id="OFLC_0000151701-mRNA-1">
    <property type="protein sequence ID" value="OFLC_0000151701-mRNA-1"/>
    <property type="gene ID" value="OFLC_0000151701"/>
</dbReference>
<keyword evidence="1" id="KW-0472">Membrane</keyword>
<dbReference type="AlphaFoldDB" id="A0A183H208"/>
<accession>A0A183H208</accession>
<evidence type="ECO:0000313" key="4">
    <source>
        <dbReference type="WBParaSite" id="OFLC_0000151701-mRNA-1"/>
    </source>
</evidence>
<feature type="transmembrane region" description="Helical" evidence="1">
    <location>
        <begin position="18"/>
        <end position="38"/>
    </location>
</feature>
<organism evidence="4">
    <name type="scientific">Onchocerca flexuosa</name>
    <dbReference type="NCBI Taxonomy" id="387005"/>
    <lineage>
        <taxon>Eukaryota</taxon>
        <taxon>Metazoa</taxon>
        <taxon>Ecdysozoa</taxon>
        <taxon>Nematoda</taxon>
        <taxon>Chromadorea</taxon>
        <taxon>Rhabditida</taxon>
        <taxon>Spirurina</taxon>
        <taxon>Spiruromorpha</taxon>
        <taxon>Filarioidea</taxon>
        <taxon>Onchocercidae</taxon>
        <taxon>Onchocerca</taxon>
    </lineage>
</organism>
<proteinExistence type="predicted"/>
<sequence>MTIVTDHICNCLSTEYKLMSNVVLLSCLTAGIIIPILVPSKLSNSSDISALKSYKSSEADAIKSMTSSLANVFCGLDSRKFPVRRSNEEDLYSREDIH</sequence>
<keyword evidence="3" id="KW-1185">Reference proteome</keyword>
<keyword evidence="1" id="KW-1133">Transmembrane helix</keyword>
<reference evidence="2 3" key="2">
    <citation type="submission" date="2018-11" db="EMBL/GenBank/DDBJ databases">
        <authorList>
            <consortium name="Pathogen Informatics"/>
        </authorList>
    </citation>
    <scope>NUCLEOTIDE SEQUENCE [LARGE SCALE GENOMIC DNA]</scope>
</reference>
<protein>
    <submittedName>
        <fullName evidence="4">Rho-GAP domain-containing protein</fullName>
    </submittedName>
</protein>
<evidence type="ECO:0000256" key="1">
    <source>
        <dbReference type="SAM" id="Phobius"/>
    </source>
</evidence>
<gene>
    <name evidence="2" type="ORF">OFLC_LOCUS1518</name>
</gene>